<comment type="subunit">
    <text evidence="7 9">Part of the 50S ribosomal subunit. Forms a cluster with proteins L14 and L19.</text>
</comment>
<comment type="function">
    <text evidence="7 9">One of the primary rRNA binding proteins, it binds directly near the 3'-end of the 23S rRNA, where it nucleates assembly of the 50S subunit.</text>
</comment>
<gene>
    <name evidence="7" type="primary">rplC</name>
    <name evidence="10" type="ORF">dsmv_3589</name>
</gene>
<name>S7T9N5_DESML</name>
<keyword evidence="11" id="KW-1185">Reference proteome</keyword>
<evidence type="ECO:0000256" key="5">
    <source>
        <dbReference type="ARBA" id="ARBA00023274"/>
    </source>
</evidence>
<proteinExistence type="inferred from homology"/>
<dbReference type="eggNOG" id="COG0087">
    <property type="taxonomic scope" value="Bacteria"/>
</dbReference>
<keyword evidence="3 7" id="KW-0694">RNA-binding</keyword>
<dbReference type="FunFam" id="3.30.160.810:FF:000001">
    <property type="entry name" value="50S ribosomal protein L3"/>
    <property type="match status" value="1"/>
</dbReference>
<dbReference type="FunFam" id="2.40.30.10:FF:000004">
    <property type="entry name" value="50S ribosomal protein L3"/>
    <property type="match status" value="1"/>
</dbReference>
<dbReference type="Pfam" id="PF00297">
    <property type="entry name" value="Ribosomal_L3"/>
    <property type="match status" value="1"/>
</dbReference>
<evidence type="ECO:0000256" key="1">
    <source>
        <dbReference type="ARBA" id="ARBA00006540"/>
    </source>
</evidence>
<dbReference type="RefSeq" id="WP_020878745.1">
    <property type="nucleotide sequence ID" value="NZ_ATHJ01000129.1"/>
</dbReference>
<evidence type="ECO:0000256" key="3">
    <source>
        <dbReference type="ARBA" id="ARBA00022884"/>
    </source>
</evidence>
<dbReference type="Gene3D" id="2.40.30.10">
    <property type="entry name" value="Translation factors"/>
    <property type="match status" value="1"/>
</dbReference>
<evidence type="ECO:0000256" key="4">
    <source>
        <dbReference type="ARBA" id="ARBA00022980"/>
    </source>
</evidence>
<evidence type="ECO:0000256" key="8">
    <source>
        <dbReference type="RuleBase" id="RU003905"/>
    </source>
</evidence>
<evidence type="ECO:0000256" key="7">
    <source>
        <dbReference type="HAMAP-Rule" id="MF_01325"/>
    </source>
</evidence>
<dbReference type="PROSITE" id="PS00474">
    <property type="entry name" value="RIBOSOMAL_L3"/>
    <property type="match status" value="1"/>
</dbReference>
<dbReference type="InterPro" id="IPR009000">
    <property type="entry name" value="Transl_B-barrel_sf"/>
</dbReference>
<dbReference type="PATRIC" id="fig|1121405.3.peg.4188"/>
<dbReference type="Proteomes" id="UP000014977">
    <property type="component" value="Unassembled WGS sequence"/>
</dbReference>
<accession>S7T9N5</accession>
<dbReference type="GO" id="GO:0022625">
    <property type="term" value="C:cytosolic large ribosomal subunit"/>
    <property type="evidence" value="ECO:0007669"/>
    <property type="project" value="TreeGrafter"/>
</dbReference>
<dbReference type="Gene3D" id="3.30.160.810">
    <property type="match status" value="1"/>
</dbReference>
<dbReference type="OrthoDB" id="9806135at2"/>
<evidence type="ECO:0000313" key="10">
    <source>
        <dbReference type="EMBL" id="EPR33240.1"/>
    </source>
</evidence>
<dbReference type="GO" id="GO:0003735">
    <property type="term" value="F:structural constituent of ribosome"/>
    <property type="evidence" value="ECO:0007669"/>
    <property type="project" value="UniProtKB-UniRule"/>
</dbReference>
<dbReference type="PANTHER" id="PTHR11229">
    <property type="entry name" value="50S RIBOSOMAL PROTEIN L3"/>
    <property type="match status" value="1"/>
</dbReference>
<dbReference type="SUPFAM" id="SSF50447">
    <property type="entry name" value="Translation proteins"/>
    <property type="match status" value="1"/>
</dbReference>
<dbReference type="NCBIfam" id="TIGR03625">
    <property type="entry name" value="L3_bact"/>
    <property type="match status" value="1"/>
</dbReference>
<evidence type="ECO:0000313" key="11">
    <source>
        <dbReference type="Proteomes" id="UP000014977"/>
    </source>
</evidence>
<dbReference type="AlphaFoldDB" id="S7T9N5"/>
<reference evidence="10 11" key="1">
    <citation type="journal article" date="2013" name="Genome Announc.">
        <title>Draft genome sequences for three mercury-methylating, sulfate-reducing bacteria.</title>
        <authorList>
            <person name="Brown S.D."/>
            <person name="Hurt R.A.Jr."/>
            <person name="Gilmour C.C."/>
            <person name="Elias D.A."/>
        </authorList>
    </citation>
    <scope>NUCLEOTIDE SEQUENCE [LARGE SCALE GENOMIC DNA]</scope>
    <source>
        <strain evidence="10 11">DSM 2059</strain>
    </source>
</reference>
<dbReference type="STRING" id="897.B2D07_14935"/>
<protein>
    <recommendedName>
        <fullName evidence="6 7">Large ribosomal subunit protein uL3</fullName>
    </recommendedName>
</protein>
<comment type="similarity">
    <text evidence="1 7 8">Belongs to the universal ribosomal protein uL3 family.</text>
</comment>
<dbReference type="GO" id="GO:0019843">
    <property type="term" value="F:rRNA binding"/>
    <property type="evidence" value="ECO:0007669"/>
    <property type="project" value="UniProtKB-UniRule"/>
</dbReference>
<evidence type="ECO:0000256" key="6">
    <source>
        <dbReference type="ARBA" id="ARBA00035243"/>
    </source>
</evidence>
<keyword evidence="4 7" id="KW-0689">Ribosomal protein</keyword>
<dbReference type="GO" id="GO:0006412">
    <property type="term" value="P:translation"/>
    <property type="evidence" value="ECO:0007669"/>
    <property type="project" value="UniProtKB-UniRule"/>
</dbReference>
<dbReference type="PANTHER" id="PTHR11229:SF16">
    <property type="entry name" value="LARGE RIBOSOMAL SUBUNIT PROTEIN UL3C"/>
    <property type="match status" value="1"/>
</dbReference>
<sequence length="210" mass="22681">MCKGLIGKKLGMSTVYSPEGKQIPVTVVQVGPCTVAQVKTKSTDGYESLQLSFGERKEKRVTKPVKGHLKKSNLTSTAALREVPVDNPEEFTPGQVITADIFHVGEKVDVIGKTKGRGFSGVMRRHGFSGGKKTHGSHSHRIPGSIGCSAWPARVTKGKRMPGAYGNEKQTVRNLEIVDIRMDDNLVLLKGAVPGSKSGLVMVRKTKFAK</sequence>
<dbReference type="InterPro" id="IPR019927">
    <property type="entry name" value="Ribosomal_uL3_bac/org-type"/>
</dbReference>
<evidence type="ECO:0000256" key="9">
    <source>
        <dbReference type="RuleBase" id="RU003906"/>
    </source>
</evidence>
<keyword evidence="5 7" id="KW-0687">Ribonucleoprotein</keyword>
<dbReference type="InterPro" id="IPR000597">
    <property type="entry name" value="Ribosomal_uL3"/>
</dbReference>
<keyword evidence="2 7" id="KW-0699">rRNA-binding</keyword>
<dbReference type="HAMAP" id="MF_01325_B">
    <property type="entry name" value="Ribosomal_uL3_B"/>
    <property type="match status" value="1"/>
</dbReference>
<dbReference type="InterPro" id="IPR019926">
    <property type="entry name" value="Ribosomal_uL3_CS"/>
</dbReference>
<dbReference type="EMBL" id="ATHJ01000129">
    <property type="protein sequence ID" value="EPR33240.1"/>
    <property type="molecule type" value="Genomic_DNA"/>
</dbReference>
<organism evidence="10 11">
    <name type="scientific">Desulfococcus multivorans DSM 2059</name>
    <dbReference type="NCBI Taxonomy" id="1121405"/>
    <lineage>
        <taxon>Bacteria</taxon>
        <taxon>Pseudomonadati</taxon>
        <taxon>Thermodesulfobacteriota</taxon>
        <taxon>Desulfobacteria</taxon>
        <taxon>Desulfobacterales</taxon>
        <taxon>Desulfococcaceae</taxon>
        <taxon>Desulfococcus</taxon>
    </lineage>
</organism>
<evidence type="ECO:0000256" key="2">
    <source>
        <dbReference type="ARBA" id="ARBA00022730"/>
    </source>
</evidence>
<comment type="caution">
    <text evidence="10">The sequence shown here is derived from an EMBL/GenBank/DDBJ whole genome shotgun (WGS) entry which is preliminary data.</text>
</comment>